<dbReference type="InterPro" id="IPR027267">
    <property type="entry name" value="AH/BAR_dom_sf"/>
</dbReference>
<dbReference type="OrthoDB" id="2126778at2759"/>
<dbReference type="Pfam" id="PF06456">
    <property type="entry name" value="Arfaptin"/>
    <property type="match status" value="1"/>
</dbReference>
<dbReference type="Gene3D" id="1.20.1270.60">
    <property type="entry name" value="Arfaptin homology (AH) domain/BAR domain"/>
    <property type="match status" value="1"/>
</dbReference>
<dbReference type="PANTHER" id="PTHR10164:SF4">
    <property type="entry name" value="GH23156P"/>
    <property type="match status" value="1"/>
</dbReference>
<sequence length="88" mass="10075">MMIAVGRVLLFSSHQRAAIRVPLLRFYQELHVFAERAIFDCSQTIEAVERARLEYRGSLLWMKKTSEEVTIVGSIITLTSGHPLRNSK</sequence>
<dbReference type="GO" id="GO:0019904">
    <property type="term" value="F:protein domain specific binding"/>
    <property type="evidence" value="ECO:0007669"/>
    <property type="project" value="InterPro"/>
</dbReference>
<reference evidence="3" key="2">
    <citation type="journal article" date="2016" name="Sci. Rep.">
        <title>Dictyocaulus viviparus genome, variome and transcriptome elucidate lungworm biology and support future intervention.</title>
        <authorList>
            <person name="McNulty S.N."/>
            <person name="Strube C."/>
            <person name="Rosa B.A."/>
            <person name="Martin J.C."/>
            <person name="Tyagi R."/>
            <person name="Choi Y.J."/>
            <person name="Wang Q."/>
            <person name="Hallsworth Pepin K."/>
            <person name="Zhang X."/>
            <person name="Ozersky P."/>
            <person name="Wilson R.K."/>
            <person name="Sternberg P.W."/>
            <person name="Gasser R.B."/>
            <person name="Mitreva M."/>
        </authorList>
    </citation>
    <scope>NUCLEOTIDE SEQUENCE [LARGE SCALE GENOMIC DNA]</scope>
    <source>
        <strain evidence="3">HannoverDv2000</strain>
    </source>
</reference>
<dbReference type="Proteomes" id="UP000053766">
    <property type="component" value="Unassembled WGS sequence"/>
</dbReference>
<dbReference type="PROSITE" id="PS50870">
    <property type="entry name" value="AH"/>
    <property type="match status" value="1"/>
</dbReference>
<name>A0A0D8XVR8_DICVI</name>
<dbReference type="InterPro" id="IPR024114">
    <property type="entry name" value="Islet_autoAg_Ica1/Ica1-like"/>
</dbReference>
<dbReference type="EMBL" id="KN716262">
    <property type="protein sequence ID" value="KJH48610.1"/>
    <property type="molecule type" value="Genomic_DNA"/>
</dbReference>
<protein>
    <recommendedName>
        <fullName evidence="1">AH domain-containing protein</fullName>
    </recommendedName>
</protein>
<gene>
    <name evidence="2" type="ORF">DICVIV_05297</name>
</gene>
<accession>A0A0D8XVR8</accession>
<evidence type="ECO:0000313" key="2">
    <source>
        <dbReference type="EMBL" id="KJH48610.1"/>
    </source>
</evidence>
<dbReference type="PANTHER" id="PTHR10164">
    <property type="entry name" value="ISLET CELL AUTOANTIGEN 1"/>
    <property type="match status" value="1"/>
</dbReference>
<dbReference type="STRING" id="29172.A0A0D8XVR8"/>
<feature type="domain" description="AH" evidence="1">
    <location>
        <begin position="1"/>
        <end position="88"/>
    </location>
</feature>
<evidence type="ECO:0000313" key="3">
    <source>
        <dbReference type="Proteomes" id="UP000053766"/>
    </source>
</evidence>
<proteinExistence type="predicted"/>
<keyword evidence="3" id="KW-1185">Reference proteome</keyword>
<organism evidence="2 3">
    <name type="scientific">Dictyocaulus viviparus</name>
    <name type="common">Bovine lungworm</name>
    <dbReference type="NCBI Taxonomy" id="29172"/>
    <lineage>
        <taxon>Eukaryota</taxon>
        <taxon>Metazoa</taxon>
        <taxon>Ecdysozoa</taxon>
        <taxon>Nematoda</taxon>
        <taxon>Chromadorea</taxon>
        <taxon>Rhabditida</taxon>
        <taxon>Rhabditina</taxon>
        <taxon>Rhabditomorpha</taxon>
        <taxon>Strongyloidea</taxon>
        <taxon>Metastrongylidae</taxon>
        <taxon>Dictyocaulus</taxon>
    </lineage>
</organism>
<evidence type="ECO:0000259" key="1">
    <source>
        <dbReference type="PROSITE" id="PS50870"/>
    </source>
</evidence>
<reference evidence="2 3" key="1">
    <citation type="submission" date="2013-11" db="EMBL/GenBank/DDBJ databases">
        <title>Draft genome of the bovine lungworm Dictyocaulus viviparus.</title>
        <authorList>
            <person name="Mitreva M."/>
        </authorList>
    </citation>
    <scope>NUCLEOTIDE SEQUENCE [LARGE SCALE GENOMIC DNA]</scope>
    <source>
        <strain evidence="2 3">HannoverDv2000</strain>
    </source>
</reference>
<dbReference type="GO" id="GO:0051049">
    <property type="term" value="P:regulation of transport"/>
    <property type="evidence" value="ECO:0007669"/>
    <property type="project" value="TreeGrafter"/>
</dbReference>
<dbReference type="AlphaFoldDB" id="A0A0D8XVR8"/>
<dbReference type="SUPFAM" id="SSF103657">
    <property type="entry name" value="BAR/IMD domain-like"/>
    <property type="match status" value="1"/>
</dbReference>
<dbReference type="InterPro" id="IPR010504">
    <property type="entry name" value="AH_dom"/>
</dbReference>
<dbReference type="GO" id="GO:0005794">
    <property type="term" value="C:Golgi apparatus"/>
    <property type="evidence" value="ECO:0007669"/>
    <property type="project" value="TreeGrafter"/>
</dbReference>